<proteinExistence type="predicted"/>
<protein>
    <recommendedName>
        <fullName evidence="3">RNase H type-1 domain-containing protein</fullName>
    </recommendedName>
</protein>
<dbReference type="EMBL" id="CP092870">
    <property type="protein sequence ID" value="UYV70726.1"/>
    <property type="molecule type" value="Genomic_DNA"/>
</dbReference>
<sequence>MKENQKPFLILLQGTKLGFTILIQRQNGNLLFGALQNHLLLLRKFTELEVLENKCLIERQLIVTDIQQNAFQQYLKKSSKADQELNLEESFFTMTMQDLSPNIRRFSQLWCPISHLSTIFTRPRIKFDTDDEALQAFINAVNSIPEDDWCKCFHNWFSWMKSGIGAKISMSTAEASLPFLVDVLDAAGADARMVQGLVREGLGPAHPADVCTHHHSAAATRGHLVTFSPQINYLIAHVGIPGNELADSLAKAGALGLPEARESTTQLDERDLLRTIKTQCLQEWKSNAAHDWYRAGGTSIGSTLPREQQSLISRLKSGHLRTMTFQNGCKAPENLQTGRIPADTKRSVGAILPHAATLTSAEVDPNWLDPRSTPELFEDEFEEFNLLILAGKQKDISVGQDISGVQQLLQGRRDQWQG</sequence>
<organism evidence="1 2">
    <name type="scientific">Cordylochernes scorpioides</name>
    <dbReference type="NCBI Taxonomy" id="51811"/>
    <lineage>
        <taxon>Eukaryota</taxon>
        <taxon>Metazoa</taxon>
        <taxon>Ecdysozoa</taxon>
        <taxon>Arthropoda</taxon>
        <taxon>Chelicerata</taxon>
        <taxon>Arachnida</taxon>
        <taxon>Pseudoscorpiones</taxon>
        <taxon>Cheliferoidea</taxon>
        <taxon>Chernetidae</taxon>
        <taxon>Cordylochernes</taxon>
    </lineage>
</organism>
<dbReference type="Proteomes" id="UP001235939">
    <property type="component" value="Chromosome 08"/>
</dbReference>
<accession>A0ABY6KRC2</accession>
<evidence type="ECO:0000313" key="1">
    <source>
        <dbReference type="EMBL" id="UYV70726.1"/>
    </source>
</evidence>
<name>A0ABY6KRC2_9ARAC</name>
<evidence type="ECO:0008006" key="3">
    <source>
        <dbReference type="Google" id="ProtNLM"/>
    </source>
</evidence>
<reference evidence="1 2" key="1">
    <citation type="submission" date="2022-01" db="EMBL/GenBank/DDBJ databases">
        <title>A chromosomal length assembly of Cordylochernes scorpioides.</title>
        <authorList>
            <person name="Zeh D."/>
            <person name="Zeh J."/>
        </authorList>
    </citation>
    <scope>NUCLEOTIDE SEQUENCE [LARGE SCALE GENOMIC DNA]</scope>
    <source>
        <strain evidence="1">IN4F17</strain>
        <tissue evidence="1">Whole Body</tissue>
    </source>
</reference>
<keyword evidence="2" id="KW-1185">Reference proteome</keyword>
<evidence type="ECO:0000313" key="2">
    <source>
        <dbReference type="Proteomes" id="UP001235939"/>
    </source>
</evidence>
<gene>
    <name evidence="1" type="ORF">LAZ67_8000382</name>
</gene>